<protein>
    <submittedName>
        <fullName evidence="7">Beta-alanine--pyruvate transaminase</fullName>
    </submittedName>
</protein>
<reference evidence="7 8" key="1">
    <citation type="submission" date="2016-10" db="EMBL/GenBank/DDBJ databases">
        <authorList>
            <person name="de Groot N.N."/>
        </authorList>
    </citation>
    <scope>NUCLEOTIDE SEQUENCE [LARGE SCALE GENOMIC DNA]</scope>
    <source>
        <strain evidence="7 8">CGMCC 1.6848</strain>
    </source>
</reference>
<dbReference type="InterPro" id="IPR015421">
    <property type="entry name" value="PyrdxlP-dep_Trfase_major"/>
</dbReference>
<dbReference type="FunFam" id="3.40.640.10:FF:000014">
    <property type="entry name" value="Adenosylmethionine-8-amino-7-oxononanoate aminotransferase, probable"/>
    <property type="match status" value="1"/>
</dbReference>
<dbReference type="CDD" id="cd00610">
    <property type="entry name" value="OAT_like"/>
    <property type="match status" value="1"/>
</dbReference>
<evidence type="ECO:0000256" key="3">
    <source>
        <dbReference type="ARBA" id="ARBA00022576"/>
    </source>
</evidence>
<evidence type="ECO:0000313" key="8">
    <source>
        <dbReference type="Proteomes" id="UP000199040"/>
    </source>
</evidence>
<dbReference type="STRING" id="442341.SAMN04487959_1214"/>
<evidence type="ECO:0000313" key="7">
    <source>
        <dbReference type="EMBL" id="SFI14274.1"/>
    </source>
</evidence>
<dbReference type="EMBL" id="FOPY01000021">
    <property type="protein sequence ID" value="SFI14274.1"/>
    <property type="molecule type" value="Genomic_DNA"/>
</dbReference>
<dbReference type="PIRSF" id="PIRSF000521">
    <property type="entry name" value="Transaminase_4ab_Lys_Orn"/>
    <property type="match status" value="1"/>
</dbReference>
<accession>A0A1I3FSY6</accession>
<sequence>MSESMHQAAGLSPEQLDAYWMPYTGNRQFKRDPRIIVGAEGSYFTDADGRRVFDALSGLWTCGAGHCRPEIAEAVSQQLRQLDYAPAFQYGHPKAFELAHRLRELTPTGLDYVFFTGSGSESADTALKIARAYWRKKGKPTKTKLIGRAKGYHGVNFGGFSLGGIGANRALFGQGVDADHLPHTLLKENAFTKGMPERGVERAEDLLELIALHDASNIAAVIVEPLAGSAGVLPPPKGYLQRLREICDQHDILLIFDEVITGFGRMGSMTGAEEFGVVPDILNVAKQLTNGAVPMGGVIVQRDIYHTFMAQGGPDYMLELPHGYTYSGHPVACAAALATLDVLENDRLISRVRDMSPVFEEALHSLKGTRYISDVRNYGLAGALQIEPYPGEPARRPFEIAMKCWEKGVYVRYGGDTIQLGLPFIVEREEIDRLINVIGEAIAELD</sequence>
<dbReference type="Pfam" id="PF00202">
    <property type="entry name" value="Aminotran_3"/>
    <property type="match status" value="1"/>
</dbReference>
<dbReference type="AlphaFoldDB" id="A0A1I3FSY6"/>
<dbReference type="InterPro" id="IPR005814">
    <property type="entry name" value="Aminotrans_3"/>
</dbReference>
<dbReference type="GO" id="GO:0005829">
    <property type="term" value="C:cytosol"/>
    <property type="evidence" value="ECO:0007669"/>
    <property type="project" value="TreeGrafter"/>
</dbReference>
<dbReference type="Gene3D" id="3.90.1150.10">
    <property type="entry name" value="Aspartate Aminotransferase, domain 1"/>
    <property type="match status" value="1"/>
</dbReference>
<evidence type="ECO:0000256" key="2">
    <source>
        <dbReference type="ARBA" id="ARBA00008954"/>
    </source>
</evidence>
<dbReference type="InterPro" id="IPR015422">
    <property type="entry name" value="PyrdxlP-dep_Trfase_small"/>
</dbReference>
<proteinExistence type="inferred from homology"/>
<gene>
    <name evidence="7" type="ORF">SAMN04487959_1214</name>
</gene>
<dbReference type="Gene3D" id="3.40.640.10">
    <property type="entry name" value="Type I PLP-dependent aspartate aminotransferase-like (Major domain)"/>
    <property type="match status" value="1"/>
</dbReference>
<evidence type="ECO:0000256" key="4">
    <source>
        <dbReference type="ARBA" id="ARBA00022679"/>
    </source>
</evidence>
<dbReference type="PANTHER" id="PTHR43094:SF1">
    <property type="entry name" value="AMINOTRANSFERASE CLASS-III"/>
    <property type="match status" value="1"/>
</dbReference>
<evidence type="ECO:0000256" key="5">
    <source>
        <dbReference type="ARBA" id="ARBA00022898"/>
    </source>
</evidence>
<keyword evidence="4" id="KW-0808">Transferase</keyword>
<dbReference type="PANTHER" id="PTHR43094">
    <property type="entry name" value="AMINOTRANSFERASE"/>
    <property type="match status" value="1"/>
</dbReference>
<keyword evidence="8" id="KW-1185">Reference proteome</keyword>
<organism evidence="7 8">
    <name type="scientific">Modicisalibacter xianhensis</name>
    <dbReference type="NCBI Taxonomy" id="442341"/>
    <lineage>
        <taxon>Bacteria</taxon>
        <taxon>Pseudomonadati</taxon>
        <taxon>Pseudomonadota</taxon>
        <taxon>Gammaproteobacteria</taxon>
        <taxon>Oceanospirillales</taxon>
        <taxon>Halomonadaceae</taxon>
        <taxon>Modicisalibacter</taxon>
    </lineage>
</organism>
<keyword evidence="5 6" id="KW-0663">Pyridoxal phosphate</keyword>
<evidence type="ECO:0000256" key="1">
    <source>
        <dbReference type="ARBA" id="ARBA00001933"/>
    </source>
</evidence>
<dbReference type="Proteomes" id="UP000199040">
    <property type="component" value="Unassembled WGS sequence"/>
</dbReference>
<dbReference type="GO" id="GO:0030170">
    <property type="term" value="F:pyridoxal phosphate binding"/>
    <property type="evidence" value="ECO:0007669"/>
    <property type="project" value="InterPro"/>
</dbReference>
<comment type="similarity">
    <text evidence="2 6">Belongs to the class-III pyridoxal-phosphate-dependent aminotransferase family.</text>
</comment>
<keyword evidence="3" id="KW-0032">Aminotransferase</keyword>
<evidence type="ECO:0000256" key="6">
    <source>
        <dbReference type="RuleBase" id="RU003560"/>
    </source>
</evidence>
<name>A0A1I3FSY6_9GAMM</name>
<dbReference type="SUPFAM" id="SSF53383">
    <property type="entry name" value="PLP-dependent transferases"/>
    <property type="match status" value="1"/>
</dbReference>
<dbReference type="GO" id="GO:0008483">
    <property type="term" value="F:transaminase activity"/>
    <property type="evidence" value="ECO:0007669"/>
    <property type="project" value="UniProtKB-KW"/>
</dbReference>
<comment type="cofactor">
    <cofactor evidence="1">
        <name>pyridoxal 5'-phosphate</name>
        <dbReference type="ChEBI" id="CHEBI:597326"/>
    </cofactor>
</comment>
<dbReference type="InterPro" id="IPR049704">
    <property type="entry name" value="Aminotrans_3_PPA_site"/>
</dbReference>
<dbReference type="RefSeq" id="WP_092849972.1">
    <property type="nucleotide sequence ID" value="NZ_FOPY01000021.1"/>
</dbReference>
<keyword evidence="7" id="KW-0670">Pyruvate</keyword>
<dbReference type="PROSITE" id="PS00600">
    <property type="entry name" value="AA_TRANSFER_CLASS_3"/>
    <property type="match status" value="1"/>
</dbReference>
<dbReference type="InterPro" id="IPR015424">
    <property type="entry name" value="PyrdxlP-dep_Trfase"/>
</dbReference>